<reference evidence="2" key="1">
    <citation type="submission" date="2022-12" db="EMBL/GenBank/DDBJ databases">
        <title>Paracoccus onchidii sp. nov., isolated from a marine invertebrate from the South China Sea.</title>
        <authorList>
            <person name="Xu S."/>
            <person name="Liu Z."/>
            <person name="Xu Y."/>
        </authorList>
    </citation>
    <scope>NUCLEOTIDE SEQUENCE</scope>
    <source>
        <strain evidence="2">Z330</strain>
    </source>
</reference>
<name>A0ABT4ZJG6_9RHOB</name>
<feature type="compositionally biased region" description="Basic and acidic residues" evidence="1">
    <location>
        <begin position="36"/>
        <end position="54"/>
    </location>
</feature>
<sequence>MIRGLAIACAVLADMAHHPDARVVIAARIVTTHSRNNAERKEAHDLRQLIEGRSSDAASPQGGAA</sequence>
<gene>
    <name evidence="2" type="ORF">PAF17_18525</name>
</gene>
<organism evidence="2 3">
    <name type="scientific">Paracoccus onchidii</name>
    <dbReference type="NCBI Taxonomy" id="3017813"/>
    <lineage>
        <taxon>Bacteria</taxon>
        <taxon>Pseudomonadati</taxon>
        <taxon>Pseudomonadota</taxon>
        <taxon>Alphaproteobacteria</taxon>
        <taxon>Rhodobacterales</taxon>
        <taxon>Paracoccaceae</taxon>
        <taxon>Paracoccus</taxon>
    </lineage>
</organism>
<dbReference type="RefSeq" id="WP_271890578.1">
    <property type="nucleotide sequence ID" value="NZ_JAQBIE010000037.1"/>
</dbReference>
<accession>A0ABT4ZJG6</accession>
<protein>
    <submittedName>
        <fullName evidence="2">Uncharacterized protein</fullName>
    </submittedName>
</protein>
<evidence type="ECO:0000256" key="1">
    <source>
        <dbReference type="SAM" id="MobiDB-lite"/>
    </source>
</evidence>
<keyword evidence="3" id="KW-1185">Reference proteome</keyword>
<dbReference type="EMBL" id="JAQBIE010000037">
    <property type="protein sequence ID" value="MDB6179481.1"/>
    <property type="molecule type" value="Genomic_DNA"/>
</dbReference>
<evidence type="ECO:0000313" key="3">
    <source>
        <dbReference type="Proteomes" id="UP001165641"/>
    </source>
</evidence>
<comment type="caution">
    <text evidence="2">The sequence shown here is derived from an EMBL/GenBank/DDBJ whole genome shotgun (WGS) entry which is preliminary data.</text>
</comment>
<proteinExistence type="predicted"/>
<dbReference type="Proteomes" id="UP001165641">
    <property type="component" value="Unassembled WGS sequence"/>
</dbReference>
<evidence type="ECO:0000313" key="2">
    <source>
        <dbReference type="EMBL" id="MDB6179481.1"/>
    </source>
</evidence>
<feature type="region of interest" description="Disordered" evidence="1">
    <location>
        <begin position="33"/>
        <end position="65"/>
    </location>
</feature>